<evidence type="ECO:0000313" key="3">
    <source>
        <dbReference type="Proteomes" id="UP000183642"/>
    </source>
</evidence>
<keyword evidence="3" id="KW-1185">Reference proteome</keyword>
<gene>
    <name evidence="2" type="ORF">SAMN05660359_03703</name>
</gene>
<dbReference type="AlphaFoldDB" id="A0A1I5HHN4"/>
<dbReference type="InterPro" id="IPR040701">
    <property type="entry name" value="Bact_RF_family2"/>
</dbReference>
<name>A0A1I5HHN4_9ACTN</name>
<accession>A0A1I5HHN4</accession>
<organism evidence="2 3">
    <name type="scientific">Geodermatophilus obscurus</name>
    <dbReference type="NCBI Taxonomy" id="1861"/>
    <lineage>
        <taxon>Bacteria</taxon>
        <taxon>Bacillati</taxon>
        <taxon>Actinomycetota</taxon>
        <taxon>Actinomycetes</taxon>
        <taxon>Geodermatophilales</taxon>
        <taxon>Geodermatophilaceae</taxon>
        <taxon>Geodermatophilus</taxon>
    </lineage>
</organism>
<protein>
    <submittedName>
        <fullName evidence="2">Uncharacterized protein</fullName>
    </submittedName>
</protein>
<sequence length="374" mass="39514">MTTFTPRSPDHATRPPAPWQPTTQVHELAQAGPVASVYLGTRTGVRDGADQVLTRWQVLRRRLRDEGAPEAMLAALDECMHRAPLRGQTMAAFADADGRSHLDHLPCSVEEEATLGPFPHLSPLLTARHREVPVVVVVSTGRPGADLLLVEPGAPDLVCQVVGEDLLVGGPAPVSPNRRLARAEQQWRADARAVGEALTWLVGCSGARLVLIGGHAGTLDLLRPRLEPRIRALLVGVRGPSDPGSLAARARLMAADVAALEEAAVVEELLAALPGGRACVGSVATLQAVVHGQAEEVLVAPAQADRHWVRQLVPDGAGATGRPARLSDVLVHAACTTSTTVRTIRDGRRLTAGVGAVLRDSASVPRTSRKRVLS</sequence>
<evidence type="ECO:0000313" key="2">
    <source>
        <dbReference type="EMBL" id="SFO47361.1"/>
    </source>
</evidence>
<dbReference type="Proteomes" id="UP000183642">
    <property type="component" value="Unassembled WGS sequence"/>
</dbReference>
<dbReference type="RefSeq" id="WP_143108224.1">
    <property type="nucleotide sequence ID" value="NZ_FOWE01000009.1"/>
</dbReference>
<dbReference type="EMBL" id="FOWE01000009">
    <property type="protein sequence ID" value="SFO47361.1"/>
    <property type="molecule type" value="Genomic_DNA"/>
</dbReference>
<dbReference type="Pfam" id="PF18844">
    <property type="entry name" value="baeRF_family2"/>
    <property type="match status" value="1"/>
</dbReference>
<dbReference type="OrthoDB" id="5179393at2"/>
<proteinExistence type="predicted"/>
<evidence type="ECO:0000256" key="1">
    <source>
        <dbReference type="SAM" id="MobiDB-lite"/>
    </source>
</evidence>
<feature type="region of interest" description="Disordered" evidence="1">
    <location>
        <begin position="1"/>
        <end position="20"/>
    </location>
</feature>
<reference evidence="3" key="1">
    <citation type="submission" date="2016-10" db="EMBL/GenBank/DDBJ databases">
        <authorList>
            <person name="Varghese N."/>
            <person name="Submissions S."/>
        </authorList>
    </citation>
    <scope>NUCLEOTIDE SEQUENCE [LARGE SCALE GENOMIC DNA]</scope>
    <source>
        <strain evidence="3">DSM 43161</strain>
    </source>
</reference>